<feature type="domain" description="SET" evidence="1">
    <location>
        <begin position="34"/>
        <end position="202"/>
    </location>
</feature>
<evidence type="ECO:0000313" key="2">
    <source>
        <dbReference type="EMBL" id="KAF3136367.1"/>
    </source>
</evidence>
<dbReference type="Gene3D" id="1.25.40.10">
    <property type="entry name" value="Tetratricopeptide repeat domain"/>
    <property type="match status" value="1"/>
</dbReference>
<dbReference type="SUPFAM" id="SSF82199">
    <property type="entry name" value="SET domain"/>
    <property type="match status" value="1"/>
</dbReference>
<dbReference type="SMART" id="SM00317">
    <property type="entry name" value="SET"/>
    <property type="match status" value="1"/>
</dbReference>
<dbReference type="InterPro" id="IPR046341">
    <property type="entry name" value="SET_dom_sf"/>
</dbReference>
<dbReference type="AlphaFoldDB" id="A0A7C8K3Q5"/>
<dbReference type="PROSITE" id="PS50280">
    <property type="entry name" value="SET"/>
    <property type="match status" value="1"/>
</dbReference>
<dbReference type="InterPro" id="IPR011990">
    <property type="entry name" value="TPR-like_helical_dom_sf"/>
</dbReference>
<dbReference type="PANTHER" id="PTHR47332:SF4">
    <property type="entry name" value="SET DOMAIN-CONTAINING PROTEIN 5"/>
    <property type="match status" value="1"/>
</dbReference>
<comment type="caution">
    <text evidence="2">The sequence shown here is derived from an EMBL/GenBank/DDBJ whole genome shotgun (WGS) entry which is preliminary data.</text>
</comment>
<dbReference type="CDD" id="cd20071">
    <property type="entry name" value="SET_SMYD"/>
    <property type="match status" value="1"/>
</dbReference>
<accession>A0A7C8K3Q5</accession>
<evidence type="ECO:0000259" key="1">
    <source>
        <dbReference type="PROSITE" id="PS50280"/>
    </source>
</evidence>
<evidence type="ECO:0000313" key="3">
    <source>
        <dbReference type="Proteomes" id="UP000480548"/>
    </source>
</evidence>
<sequence>MTVPDPPIFDISTLTLTDVAVKPSTDPGSYTRRDLYEERQTPEAGIGAFATTNIPSGTRIFCEESVVMLPDEADQVEVYNAVKSLGEEKRGTYWALAASTKASRDIGWIDRLRDASDEDISSTFNDLVTSHEHAWSIYETNRFTCKSLDGSSKSLGIFPESARLNHSCSPNVFHRYNPVINRLTVHALRDIEKGEELLTSYIDICHPTVVRRQILKHWGFRCRCSACDSPDDEEDYRRKRIEDLFTKISKRESKRVKNESKWTDKEYKGSLGAVVKCIRLLEKEGMEETDTLGVLYTEGVRLAVKIGEEEKAVEWAEKAVEIERKCLGEDSKEFVAAKELLELARGVQNAKAERS</sequence>
<dbReference type="InterPro" id="IPR053185">
    <property type="entry name" value="SET_domain_protein"/>
</dbReference>
<gene>
    <name evidence="2" type="ORF">TWF703_005476</name>
</gene>
<dbReference type="Proteomes" id="UP000480548">
    <property type="component" value="Unassembled WGS sequence"/>
</dbReference>
<organism evidence="2 3">
    <name type="scientific">Orbilia oligospora</name>
    <name type="common">Nematode-trapping fungus</name>
    <name type="synonym">Arthrobotrys oligospora</name>
    <dbReference type="NCBI Taxonomy" id="2813651"/>
    <lineage>
        <taxon>Eukaryota</taxon>
        <taxon>Fungi</taxon>
        <taxon>Dikarya</taxon>
        <taxon>Ascomycota</taxon>
        <taxon>Pezizomycotina</taxon>
        <taxon>Orbiliomycetes</taxon>
        <taxon>Orbiliales</taxon>
        <taxon>Orbiliaceae</taxon>
        <taxon>Orbilia</taxon>
    </lineage>
</organism>
<dbReference type="Pfam" id="PF00856">
    <property type="entry name" value="SET"/>
    <property type="match status" value="1"/>
</dbReference>
<dbReference type="Gene3D" id="2.170.270.10">
    <property type="entry name" value="SET domain"/>
    <property type="match status" value="1"/>
</dbReference>
<name>A0A7C8K3Q5_ORBOL</name>
<dbReference type="PANTHER" id="PTHR47332">
    <property type="entry name" value="SET DOMAIN-CONTAINING PROTEIN 5"/>
    <property type="match status" value="1"/>
</dbReference>
<dbReference type="InterPro" id="IPR001214">
    <property type="entry name" value="SET_dom"/>
</dbReference>
<protein>
    <recommendedName>
        <fullName evidence="1">SET domain-containing protein</fullName>
    </recommendedName>
</protein>
<reference evidence="2 3" key="1">
    <citation type="submission" date="2019-06" db="EMBL/GenBank/DDBJ databases">
        <authorList>
            <person name="Palmer J.M."/>
        </authorList>
    </citation>
    <scope>NUCLEOTIDE SEQUENCE [LARGE SCALE GENOMIC DNA]</scope>
    <source>
        <strain evidence="2 3">TWF703</strain>
    </source>
</reference>
<proteinExistence type="predicted"/>
<dbReference type="EMBL" id="WIQZ01000029">
    <property type="protein sequence ID" value="KAF3136367.1"/>
    <property type="molecule type" value="Genomic_DNA"/>
</dbReference>